<dbReference type="AlphaFoldDB" id="A0A9E6XXY2"/>
<dbReference type="KEGG" id="sbae:DSM104329_02940"/>
<keyword evidence="5" id="KW-0029">Amino-acid transport</keyword>
<comment type="similarity">
    <text evidence="1">Belongs to the ABC transporter superfamily.</text>
</comment>
<proteinExistence type="inferred from homology"/>
<reference evidence="7" key="1">
    <citation type="journal article" date="2022" name="Int. J. Syst. Evol. Microbiol.">
        <title>Pseudomonas aegrilactucae sp. nov. and Pseudomonas morbosilactucae sp. nov., pathogens causing bacterial rot of lettuce in Japan.</title>
        <authorList>
            <person name="Sawada H."/>
            <person name="Fujikawa T."/>
            <person name="Satou M."/>
        </authorList>
    </citation>
    <scope>NUCLEOTIDE SEQUENCE</scope>
    <source>
        <strain evidence="7">0166_1</strain>
    </source>
</reference>
<dbReference type="InterPro" id="IPR052156">
    <property type="entry name" value="BCAA_Transport_ATP-bd_LivF"/>
</dbReference>
<dbReference type="SUPFAM" id="SSF52540">
    <property type="entry name" value="P-loop containing nucleoside triphosphate hydrolases"/>
    <property type="match status" value="1"/>
</dbReference>
<dbReference type="Pfam" id="PF00005">
    <property type="entry name" value="ABC_tran"/>
    <property type="match status" value="1"/>
</dbReference>
<dbReference type="GO" id="GO:0015658">
    <property type="term" value="F:branched-chain amino acid transmembrane transporter activity"/>
    <property type="evidence" value="ECO:0007669"/>
    <property type="project" value="TreeGrafter"/>
</dbReference>
<dbReference type="RefSeq" id="WP_259310600.1">
    <property type="nucleotide sequence ID" value="NZ_CP087164.1"/>
</dbReference>
<dbReference type="CDD" id="cd03224">
    <property type="entry name" value="ABC_TM1139_LivF_branched"/>
    <property type="match status" value="1"/>
</dbReference>
<dbReference type="InterPro" id="IPR003593">
    <property type="entry name" value="AAA+_ATPase"/>
</dbReference>
<organism evidence="7 8">
    <name type="scientific">Capillimicrobium parvum</name>
    <dbReference type="NCBI Taxonomy" id="2884022"/>
    <lineage>
        <taxon>Bacteria</taxon>
        <taxon>Bacillati</taxon>
        <taxon>Actinomycetota</taxon>
        <taxon>Thermoleophilia</taxon>
        <taxon>Solirubrobacterales</taxon>
        <taxon>Capillimicrobiaceae</taxon>
        <taxon>Capillimicrobium</taxon>
    </lineage>
</organism>
<dbReference type="Proteomes" id="UP001162834">
    <property type="component" value="Chromosome"/>
</dbReference>
<protein>
    <submittedName>
        <fullName evidence="7">High-affinity branched-chain amino acid transport ATP-binding protein LivF</fullName>
    </submittedName>
</protein>
<keyword evidence="3" id="KW-0547">Nucleotide-binding</keyword>
<dbReference type="EMBL" id="CP087164">
    <property type="protein sequence ID" value="UGS36534.1"/>
    <property type="molecule type" value="Genomic_DNA"/>
</dbReference>
<dbReference type="PANTHER" id="PTHR43820:SF4">
    <property type="entry name" value="HIGH-AFFINITY BRANCHED-CHAIN AMINO ACID TRANSPORT ATP-BINDING PROTEIN LIVF"/>
    <property type="match status" value="1"/>
</dbReference>
<evidence type="ECO:0000256" key="5">
    <source>
        <dbReference type="ARBA" id="ARBA00022970"/>
    </source>
</evidence>
<dbReference type="SMART" id="SM00382">
    <property type="entry name" value="AAA"/>
    <property type="match status" value="1"/>
</dbReference>
<evidence type="ECO:0000313" key="8">
    <source>
        <dbReference type="Proteomes" id="UP001162834"/>
    </source>
</evidence>
<dbReference type="GO" id="GO:0015807">
    <property type="term" value="P:L-amino acid transport"/>
    <property type="evidence" value="ECO:0007669"/>
    <property type="project" value="TreeGrafter"/>
</dbReference>
<dbReference type="GO" id="GO:0005524">
    <property type="term" value="F:ATP binding"/>
    <property type="evidence" value="ECO:0007669"/>
    <property type="project" value="UniProtKB-KW"/>
</dbReference>
<sequence>MLSVTDLTVHHGRVAAVQGLSLDVREGEFVGLVGHNGAGKTTTLMTIVGAYRPTSGSVGFDGRDLTRLSPDRILRAGVSMVPEGRRIFGRLSVGENLKIGAICRRERRQVDEDLDRMLERFPVLKKTWHKPGAQLSGGEQQQLAIARALLASPRLLLLDEPTLGLAPLMVDRVFDILEQLHAEGLTILLVEQNAARTIEVADRTYVLRTGGRVQFHGTSEELAAMGDFESAYIGMG</sequence>
<accession>A0A9E6XXY2</accession>
<feature type="domain" description="ABC transporter" evidence="6">
    <location>
        <begin position="2"/>
        <end position="235"/>
    </location>
</feature>
<evidence type="ECO:0000256" key="2">
    <source>
        <dbReference type="ARBA" id="ARBA00022448"/>
    </source>
</evidence>
<dbReference type="Gene3D" id="3.40.50.300">
    <property type="entry name" value="P-loop containing nucleotide triphosphate hydrolases"/>
    <property type="match status" value="1"/>
</dbReference>
<keyword evidence="2" id="KW-0813">Transport</keyword>
<evidence type="ECO:0000256" key="4">
    <source>
        <dbReference type="ARBA" id="ARBA00022840"/>
    </source>
</evidence>
<dbReference type="InterPro" id="IPR027417">
    <property type="entry name" value="P-loop_NTPase"/>
</dbReference>
<name>A0A9E6XXY2_9ACTN</name>
<evidence type="ECO:0000259" key="6">
    <source>
        <dbReference type="PROSITE" id="PS50893"/>
    </source>
</evidence>
<evidence type="ECO:0000256" key="3">
    <source>
        <dbReference type="ARBA" id="ARBA00022741"/>
    </source>
</evidence>
<dbReference type="GO" id="GO:0016887">
    <property type="term" value="F:ATP hydrolysis activity"/>
    <property type="evidence" value="ECO:0007669"/>
    <property type="project" value="InterPro"/>
</dbReference>
<keyword evidence="4 7" id="KW-0067">ATP-binding</keyword>
<keyword evidence="8" id="KW-1185">Reference proteome</keyword>
<gene>
    <name evidence="7" type="primary">livF_4</name>
    <name evidence="7" type="ORF">DSM104329_02940</name>
</gene>
<dbReference type="PROSITE" id="PS50893">
    <property type="entry name" value="ABC_TRANSPORTER_2"/>
    <property type="match status" value="1"/>
</dbReference>
<dbReference type="InterPro" id="IPR003439">
    <property type="entry name" value="ABC_transporter-like_ATP-bd"/>
</dbReference>
<dbReference type="PANTHER" id="PTHR43820">
    <property type="entry name" value="HIGH-AFFINITY BRANCHED-CHAIN AMINO ACID TRANSPORT ATP-BINDING PROTEIN LIVF"/>
    <property type="match status" value="1"/>
</dbReference>
<evidence type="ECO:0000256" key="1">
    <source>
        <dbReference type="ARBA" id="ARBA00005417"/>
    </source>
</evidence>
<evidence type="ECO:0000313" key="7">
    <source>
        <dbReference type="EMBL" id="UGS36534.1"/>
    </source>
</evidence>